<dbReference type="Proteomes" id="UP001300763">
    <property type="component" value="Unassembled WGS sequence"/>
</dbReference>
<protein>
    <recommendedName>
        <fullName evidence="4">DUF222 domain-containing protein</fullName>
    </recommendedName>
</protein>
<evidence type="ECO:0000313" key="2">
    <source>
        <dbReference type="EMBL" id="MDD7966764.1"/>
    </source>
</evidence>
<comment type="caution">
    <text evidence="2">The sequence shown here is derived from an EMBL/GenBank/DDBJ whole genome shotgun (WGS) entry which is preliminary data.</text>
</comment>
<accession>A0ABT5SV81</accession>
<reference evidence="2 3" key="1">
    <citation type="submission" date="2023-02" db="EMBL/GenBank/DDBJ databases">
        <title>Genome sequencing required for Actinomycetospora new species description.</title>
        <authorList>
            <person name="Saimee Y."/>
            <person name="Duangmal K."/>
        </authorList>
    </citation>
    <scope>NUCLEOTIDE SEQUENCE [LARGE SCALE GENOMIC DNA]</scope>
    <source>
        <strain evidence="2 3">DW7H6</strain>
    </source>
</reference>
<keyword evidence="3" id="KW-1185">Reference proteome</keyword>
<name>A0ABT5SV81_9PSEU</name>
<evidence type="ECO:0000313" key="3">
    <source>
        <dbReference type="Proteomes" id="UP001300763"/>
    </source>
</evidence>
<evidence type="ECO:0000256" key="1">
    <source>
        <dbReference type="SAM" id="MobiDB-lite"/>
    </source>
</evidence>
<gene>
    <name evidence="2" type="ORF">PGB27_15625</name>
</gene>
<evidence type="ECO:0008006" key="4">
    <source>
        <dbReference type="Google" id="ProtNLM"/>
    </source>
</evidence>
<dbReference type="RefSeq" id="WP_274201295.1">
    <property type="nucleotide sequence ID" value="NZ_JAQZAO010000006.1"/>
</dbReference>
<proteinExistence type="predicted"/>
<feature type="compositionally biased region" description="Basic and acidic residues" evidence="1">
    <location>
        <begin position="1"/>
        <end position="12"/>
    </location>
</feature>
<feature type="region of interest" description="Disordered" evidence="1">
    <location>
        <begin position="1"/>
        <end position="35"/>
    </location>
</feature>
<organism evidence="2 3">
    <name type="scientific">Actinomycetospora lemnae</name>
    <dbReference type="NCBI Taxonomy" id="3019891"/>
    <lineage>
        <taxon>Bacteria</taxon>
        <taxon>Bacillati</taxon>
        <taxon>Actinomycetota</taxon>
        <taxon>Actinomycetes</taxon>
        <taxon>Pseudonocardiales</taxon>
        <taxon>Pseudonocardiaceae</taxon>
        <taxon>Actinomycetospora</taxon>
    </lineage>
</organism>
<sequence>MTPESSLERAVAERAGATVVADPGPKLDDRDGEQAARHGALAGLGAALAVEAEARDAAATIAARRAETAVWLGASLADLGAVTGRSRQAARKRWPGLGAVHRRRRWLGNHVEDVLWAARLVLDAGLGGPDARAALADAVAAAEEAFAEGAQPADLDAAVGRWQAFDALVDRHLRDLLAEVPAEPAAPGGGVVAPVDPGFAAHGARGVLRYDDHAVHAVDEP</sequence>
<dbReference type="EMBL" id="JAQZAO010000006">
    <property type="protein sequence ID" value="MDD7966764.1"/>
    <property type="molecule type" value="Genomic_DNA"/>
</dbReference>
<feature type="compositionally biased region" description="Basic and acidic residues" evidence="1">
    <location>
        <begin position="25"/>
        <end position="35"/>
    </location>
</feature>